<feature type="transmembrane region" description="Helical" evidence="7">
    <location>
        <begin position="6"/>
        <end position="30"/>
    </location>
</feature>
<proteinExistence type="inferred from homology"/>
<dbReference type="Proteomes" id="UP001597497">
    <property type="component" value="Unassembled WGS sequence"/>
</dbReference>
<evidence type="ECO:0000256" key="4">
    <source>
        <dbReference type="ARBA" id="ARBA00022989"/>
    </source>
</evidence>
<feature type="transmembrane region" description="Helical" evidence="7">
    <location>
        <begin position="149"/>
        <end position="172"/>
    </location>
</feature>
<dbReference type="RefSeq" id="WP_379929609.1">
    <property type="nucleotide sequence ID" value="NZ_JBHUMM010000023.1"/>
</dbReference>
<keyword evidence="5 7" id="KW-0472">Membrane</keyword>
<organism evidence="8 9">
    <name type="scientific">Marinicrinis sediminis</name>
    <dbReference type="NCBI Taxonomy" id="1652465"/>
    <lineage>
        <taxon>Bacteria</taxon>
        <taxon>Bacillati</taxon>
        <taxon>Bacillota</taxon>
        <taxon>Bacilli</taxon>
        <taxon>Bacillales</taxon>
        <taxon>Paenibacillaceae</taxon>
    </lineage>
</organism>
<keyword evidence="4 7" id="KW-1133">Transmembrane helix</keyword>
<evidence type="ECO:0000256" key="7">
    <source>
        <dbReference type="SAM" id="Phobius"/>
    </source>
</evidence>
<dbReference type="InterPro" id="IPR004923">
    <property type="entry name" value="FTR1/Fip1/EfeU"/>
</dbReference>
<accession>A0ABW5RAM5</accession>
<name>A0ABW5RAM5_9BACL</name>
<evidence type="ECO:0000313" key="9">
    <source>
        <dbReference type="Proteomes" id="UP001597497"/>
    </source>
</evidence>
<keyword evidence="9" id="KW-1185">Reference proteome</keyword>
<evidence type="ECO:0000256" key="1">
    <source>
        <dbReference type="ARBA" id="ARBA00004141"/>
    </source>
</evidence>
<evidence type="ECO:0000256" key="3">
    <source>
        <dbReference type="ARBA" id="ARBA00022692"/>
    </source>
</evidence>
<keyword evidence="3 7" id="KW-0812">Transmembrane</keyword>
<evidence type="ECO:0000256" key="2">
    <source>
        <dbReference type="ARBA" id="ARBA00008333"/>
    </source>
</evidence>
<comment type="subcellular location">
    <subcellularLocation>
        <location evidence="1">Membrane</location>
        <topology evidence="1">Multi-pass membrane protein</topology>
    </subcellularLocation>
</comment>
<evidence type="ECO:0000313" key="8">
    <source>
        <dbReference type="EMBL" id="MFD2672106.1"/>
    </source>
</evidence>
<dbReference type="Pfam" id="PF03239">
    <property type="entry name" value="FTR1"/>
    <property type="match status" value="1"/>
</dbReference>
<gene>
    <name evidence="8" type="ORF">ACFSUC_10870</name>
</gene>
<feature type="transmembrane region" description="Helical" evidence="7">
    <location>
        <begin position="184"/>
        <end position="204"/>
    </location>
</feature>
<feature type="transmembrane region" description="Helical" evidence="7">
    <location>
        <begin position="74"/>
        <end position="96"/>
    </location>
</feature>
<sequence length="324" mass="36126">MAFSHFSAFLITFREALEALLIVGIIMTYLNRVGAKKWNKWVLVGVFLAVLTAILVAFLFQIVFVGYGGLKSSIYLRFGVLFVSVFLLTHMVLWMVGQRKDQKKSMEAKLAQILTTGSIANMIIHSYLVVMREGVETVFFFAAISNGDITKAFLSWGAWLGLLSAVTISLLFFKSARRISISSFFKLTSIFIVFIAAGLLSNTVGMMQDMGYMKSVHMTPGGQVGELYDLKGFMPEHPDDEAHYARDTGNDTVISGQVGIFFSAMFGYTHNPSVEQFVFYWGYYLFAFLLAGWYARRKGRSATQTDQPSVKPSVTTQPATKPSV</sequence>
<protein>
    <submittedName>
        <fullName evidence="8">FTR1 family protein</fullName>
    </submittedName>
</protein>
<reference evidence="9" key="1">
    <citation type="journal article" date="2019" name="Int. J. Syst. Evol. Microbiol.">
        <title>The Global Catalogue of Microorganisms (GCM) 10K type strain sequencing project: providing services to taxonomists for standard genome sequencing and annotation.</title>
        <authorList>
            <consortium name="The Broad Institute Genomics Platform"/>
            <consortium name="The Broad Institute Genome Sequencing Center for Infectious Disease"/>
            <person name="Wu L."/>
            <person name="Ma J."/>
        </authorList>
    </citation>
    <scope>NUCLEOTIDE SEQUENCE [LARGE SCALE GENOMIC DNA]</scope>
    <source>
        <strain evidence="9">KCTC 33676</strain>
    </source>
</reference>
<feature type="region of interest" description="Disordered" evidence="6">
    <location>
        <begin position="301"/>
        <end position="324"/>
    </location>
</feature>
<evidence type="ECO:0000256" key="5">
    <source>
        <dbReference type="ARBA" id="ARBA00023136"/>
    </source>
</evidence>
<dbReference type="PANTHER" id="PTHR31632">
    <property type="entry name" value="IRON TRANSPORTER FTH1"/>
    <property type="match status" value="1"/>
</dbReference>
<comment type="similarity">
    <text evidence="2">Belongs to the oxidase-dependent Fe transporter (OFeT) (TC 9.A.10.1) family.</text>
</comment>
<dbReference type="PANTHER" id="PTHR31632:SF2">
    <property type="entry name" value="PLASMA MEMBRANE IRON PERMEASE"/>
    <property type="match status" value="1"/>
</dbReference>
<dbReference type="EMBL" id="JBHUMM010000023">
    <property type="protein sequence ID" value="MFD2672106.1"/>
    <property type="molecule type" value="Genomic_DNA"/>
</dbReference>
<evidence type="ECO:0000256" key="6">
    <source>
        <dbReference type="SAM" id="MobiDB-lite"/>
    </source>
</evidence>
<feature type="transmembrane region" description="Helical" evidence="7">
    <location>
        <begin position="277"/>
        <end position="295"/>
    </location>
</feature>
<comment type="caution">
    <text evidence="8">The sequence shown here is derived from an EMBL/GenBank/DDBJ whole genome shotgun (WGS) entry which is preliminary data.</text>
</comment>
<feature type="transmembrane region" description="Helical" evidence="7">
    <location>
        <begin position="108"/>
        <end position="129"/>
    </location>
</feature>
<feature type="transmembrane region" description="Helical" evidence="7">
    <location>
        <begin position="42"/>
        <end position="68"/>
    </location>
</feature>